<proteinExistence type="predicted"/>
<evidence type="ECO:0000313" key="2">
    <source>
        <dbReference type="EMBL" id="KKL97334.1"/>
    </source>
</evidence>
<organism evidence="2">
    <name type="scientific">marine sediment metagenome</name>
    <dbReference type="NCBI Taxonomy" id="412755"/>
    <lineage>
        <taxon>unclassified sequences</taxon>
        <taxon>metagenomes</taxon>
        <taxon>ecological metagenomes</taxon>
    </lineage>
</organism>
<protein>
    <submittedName>
        <fullName evidence="2">Uncharacterized protein</fullName>
    </submittedName>
</protein>
<accession>A0A0F9GEU2</accession>
<sequence>MSKPLDLVVPLKISENKTIWHKIGVVFKNEKEDKRHLMSVSIQSIPLKAFSGGEIIAYVFPPKDTQLNYPEQEAPPIGGHGPDYDDVSL</sequence>
<dbReference type="AlphaFoldDB" id="A0A0F9GEU2"/>
<name>A0A0F9GEU2_9ZZZZ</name>
<feature type="region of interest" description="Disordered" evidence="1">
    <location>
        <begin position="69"/>
        <end position="89"/>
    </location>
</feature>
<reference evidence="2" key="1">
    <citation type="journal article" date="2015" name="Nature">
        <title>Complex archaea that bridge the gap between prokaryotes and eukaryotes.</title>
        <authorList>
            <person name="Spang A."/>
            <person name="Saw J.H."/>
            <person name="Jorgensen S.L."/>
            <person name="Zaremba-Niedzwiedzka K."/>
            <person name="Martijn J."/>
            <person name="Lind A.E."/>
            <person name="van Eijk R."/>
            <person name="Schleper C."/>
            <person name="Guy L."/>
            <person name="Ettema T.J."/>
        </authorList>
    </citation>
    <scope>NUCLEOTIDE SEQUENCE</scope>
</reference>
<gene>
    <name evidence="2" type="ORF">LCGC14_1835490</name>
</gene>
<comment type="caution">
    <text evidence="2">The sequence shown here is derived from an EMBL/GenBank/DDBJ whole genome shotgun (WGS) entry which is preliminary data.</text>
</comment>
<evidence type="ECO:0000256" key="1">
    <source>
        <dbReference type="SAM" id="MobiDB-lite"/>
    </source>
</evidence>
<dbReference type="EMBL" id="LAZR01018193">
    <property type="protein sequence ID" value="KKL97334.1"/>
    <property type="molecule type" value="Genomic_DNA"/>
</dbReference>